<evidence type="ECO:0000313" key="3">
    <source>
        <dbReference type="Proteomes" id="UP000553948"/>
    </source>
</evidence>
<dbReference type="Proteomes" id="UP000553948">
    <property type="component" value="Unassembled WGS sequence"/>
</dbReference>
<dbReference type="EMBL" id="JACGDG010000004">
    <property type="protein sequence ID" value="MBA6115184.1"/>
    <property type="molecule type" value="Genomic_DNA"/>
</dbReference>
<evidence type="ECO:0000256" key="1">
    <source>
        <dbReference type="SAM" id="MobiDB-lite"/>
    </source>
</evidence>
<gene>
    <name evidence="2" type="ORF">H4C47_05525</name>
</gene>
<feature type="compositionally biased region" description="Basic and acidic residues" evidence="1">
    <location>
        <begin position="33"/>
        <end position="70"/>
    </location>
</feature>
<feature type="region of interest" description="Disordered" evidence="1">
    <location>
        <begin position="1"/>
        <end position="81"/>
    </location>
</feature>
<comment type="caution">
    <text evidence="2">The sequence shown here is derived from an EMBL/GenBank/DDBJ whole genome shotgun (WGS) entry which is preliminary data.</text>
</comment>
<organism evidence="2 3">
    <name type="scientific">Pseudomonas putida</name>
    <name type="common">Arthrobacter siderocapsulatus</name>
    <dbReference type="NCBI Taxonomy" id="303"/>
    <lineage>
        <taxon>Bacteria</taxon>
        <taxon>Pseudomonadati</taxon>
        <taxon>Pseudomonadota</taxon>
        <taxon>Gammaproteobacteria</taxon>
        <taxon>Pseudomonadales</taxon>
        <taxon>Pseudomonadaceae</taxon>
        <taxon>Pseudomonas</taxon>
    </lineage>
</organism>
<dbReference type="AlphaFoldDB" id="A0A7W2KYJ6"/>
<feature type="compositionally biased region" description="Acidic residues" evidence="1">
    <location>
        <begin position="19"/>
        <end position="32"/>
    </location>
</feature>
<evidence type="ECO:0000313" key="2">
    <source>
        <dbReference type="EMBL" id="MBA6115184.1"/>
    </source>
</evidence>
<dbReference type="RefSeq" id="WP_054899756.1">
    <property type="nucleotide sequence ID" value="NZ_CP060529.1"/>
</dbReference>
<reference evidence="2 3" key="1">
    <citation type="submission" date="2020-07" db="EMBL/GenBank/DDBJ databases">
        <title>Diversity of carbapenemase encoding genes among Pseudomonas putida group clinical isolates in a tertiary Brazilian hospital.</title>
        <authorList>
            <person name="Alberto-Lei F."/>
            <person name="Nodari C.S."/>
            <person name="Streling A.P."/>
            <person name="Paulino J.T."/>
            <person name="Bessa-Neto F.O."/>
            <person name="Cayo R."/>
            <person name="Gales A.C."/>
        </authorList>
    </citation>
    <scope>NUCLEOTIDE SEQUENCE [LARGE SCALE GENOMIC DNA]</scope>
    <source>
        <strain evidence="2 3">12464</strain>
    </source>
</reference>
<sequence>MTTGKSFTEIEPPVAKPGEDEDWPTGEDDSEEDQRPQAEDRDDHVDDTLSRESERGSGHPDPSRASEAERYSYQPWQKMRP</sequence>
<proteinExistence type="predicted"/>
<name>A0A7W2KYJ6_PSEPU</name>
<protein>
    <submittedName>
        <fullName evidence="2">Uncharacterized protein</fullName>
    </submittedName>
</protein>
<accession>A0A7W2KYJ6</accession>